<gene>
    <name evidence="3" type="ORF">DT376_19205</name>
    <name evidence="2" type="ORF">PAERUG_P19_London_7_VIM_2_05_10_05077</name>
</gene>
<evidence type="ECO:0000313" key="3">
    <source>
        <dbReference type="EMBL" id="RCI73276.1"/>
    </source>
</evidence>
<reference evidence="2" key="2">
    <citation type="submission" date="2015-06" db="EMBL/GenBank/DDBJ databases">
        <authorList>
            <person name="Radhakrishnan R."/>
            <person name="Underwood A."/>
            <person name="Al-Shahib A."/>
        </authorList>
    </citation>
    <scope>NUCLEOTIDE SEQUENCE</scope>
    <source>
        <strain evidence="2">P19_London_7_VIM_2_05_10</strain>
    </source>
</reference>
<protein>
    <submittedName>
        <fullName evidence="3">Uncharacterized protein</fullName>
    </submittedName>
</protein>
<dbReference type="AlphaFoldDB" id="A0A2K4Y2P4"/>
<comment type="caution">
    <text evidence="3">The sequence shown here is derived from an EMBL/GenBank/DDBJ whole genome shotgun (WGS) entry which is preliminary data.</text>
</comment>
<proteinExistence type="predicted"/>
<reference evidence="3 5" key="3">
    <citation type="submission" date="2018-07" db="EMBL/GenBank/DDBJ databases">
        <title>Mechanisms of high-level aminoglycoside resistance among Gram-negative pathogens in Brazil.</title>
        <authorList>
            <person name="Ballaben A.S."/>
            <person name="Darini A.L.C."/>
            <person name="Doi Y."/>
        </authorList>
    </citation>
    <scope>NUCLEOTIDE SEQUENCE [LARGE SCALE GENOMIC DNA]</scope>
    <source>
        <strain evidence="3 5">B2-305</strain>
    </source>
</reference>
<evidence type="ECO:0000313" key="5">
    <source>
        <dbReference type="Proteomes" id="UP000253594"/>
    </source>
</evidence>
<feature type="coiled-coil region" evidence="1">
    <location>
        <begin position="26"/>
        <end position="53"/>
    </location>
</feature>
<dbReference type="Proteomes" id="UP000045039">
    <property type="component" value="Unassembled WGS sequence"/>
</dbReference>
<evidence type="ECO:0000313" key="2">
    <source>
        <dbReference type="EMBL" id="CRP63699.1"/>
    </source>
</evidence>
<evidence type="ECO:0000313" key="4">
    <source>
        <dbReference type="Proteomes" id="UP000045039"/>
    </source>
</evidence>
<name>A0A2K4Y2P4_PSEAI</name>
<keyword evidence="1" id="KW-0175">Coiled coil</keyword>
<dbReference type="Proteomes" id="UP000253594">
    <property type="component" value="Unassembled WGS sequence"/>
</dbReference>
<evidence type="ECO:0000256" key="1">
    <source>
        <dbReference type="SAM" id="Coils"/>
    </source>
</evidence>
<accession>A0A2K4Y2P4</accession>
<dbReference type="EMBL" id="CVVU01000234">
    <property type="protein sequence ID" value="CRP63699.1"/>
    <property type="molecule type" value="Genomic_DNA"/>
</dbReference>
<dbReference type="RefSeq" id="WP_023100595.1">
    <property type="nucleotide sequence ID" value="NZ_BSAZ01000057.1"/>
</dbReference>
<sequence length="112" mass="12587">MAANLDLTGGMAVARLRHGREMAGLDRSWQAHADKLQRQLNEANQQNVFMTALHEANNYILQLALDALQRGEAQSPLLSKEARDSLRTRYLSQNLKAKGYALNEGDWSIRPL</sequence>
<dbReference type="EMBL" id="QORE01000663">
    <property type="protein sequence ID" value="RCI73276.1"/>
    <property type="molecule type" value="Genomic_DNA"/>
</dbReference>
<organism evidence="3 5">
    <name type="scientific">Pseudomonas aeruginosa</name>
    <dbReference type="NCBI Taxonomy" id="287"/>
    <lineage>
        <taxon>Bacteria</taxon>
        <taxon>Pseudomonadati</taxon>
        <taxon>Pseudomonadota</taxon>
        <taxon>Gammaproteobacteria</taxon>
        <taxon>Pseudomonadales</taxon>
        <taxon>Pseudomonadaceae</taxon>
        <taxon>Pseudomonas</taxon>
    </lineage>
</organism>
<reference evidence="4" key="1">
    <citation type="submission" date="2015-06" db="EMBL/GenBank/DDBJ databases">
        <authorList>
            <person name="Radhakrishnan Rajesh"/>
            <person name="Underwood Anthony"/>
            <person name="Al-Shahib Ali"/>
        </authorList>
    </citation>
    <scope>NUCLEOTIDE SEQUENCE [LARGE SCALE GENOMIC DNA]</scope>
    <source>
        <strain evidence="4">P19_London_7_VIM_2_05_10</strain>
    </source>
</reference>